<name>A0ABP3GXG0_9ACTN</name>
<protein>
    <submittedName>
        <fullName evidence="1">Uncharacterized protein</fullName>
    </submittedName>
</protein>
<sequence length="73" mass="7663">MRSRKIGGTAAALSAIPSCDVTPSAPLESFRAMTLFLIIQRLANAVWWSPGEAGGKTVFCRFNLNAGSGAHSP</sequence>
<comment type="caution">
    <text evidence="1">The sequence shown here is derived from an EMBL/GenBank/DDBJ whole genome shotgun (WGS) entry which is preliminary data.</text>
</comment>
<accession>A0ABP3GXG0</accession>
<reference evidence="2" key="1">
    <citation type="journal article" date="2019" name="Int. J. Syst. Evol. Microbiol.">
        <title>The Global Catalogue of Microorganisms (GCM) 10K type strain sequencing project: providing services to taxonomists for standard genome sequencing and annotation.</title>
        <authorList>
            <consortium name="The Broad Institute Genomics Platform"/>
            <consortium name="The Broad Institute Genome Sequencing Center for Infectious Disease"/>
            <person name="Wu L."/>
            <person name="Ma J."/>
        </authorList>
    </citation>
    <scope>NUCLEOTIDE SEQUENCE [LARGE SCALE GENOMIC DNA]</scope>
    <source>
        <strain evidence="2">JCM 4565</strain>
    </source>
</reference>
<keyword evidence="2" id="KW-1185">Reference proteome</keyword>
<dbReference type="Proteomes" id="UP001500063">
    <property type="component" value="Unassembled WGS sequence"/>
</dbReference>
<dbReference type="EMBL" id="BAAABW010000018">
    <property type="protein sequence ID" value="GAA0355052.1"/>
    <property type="molecule type" value="Genomic_DNA"/>
</dbReference>
<gene>
    <name evidence="1" type="ORF">GCM10010319_35290</name>
</gene>
<evidence type="ECO:0000313" key="2">
    <source>
        <dbReference type="Proteomes" id="UP001500063"/>
    </source>
</evidence>
<proteinExistence type="predicted"/>
<evidence type="ECO:0000313" key="1">
    <source>
        <dbReference type="EMBL" id="GAA0355052.1"/>
    </source>
</evidence>
<organism evidence="1 2">
    <name type="scientific">Streptomyces blastmyceticus</name>
    <dbReference type="NCBI Taxonomy" id="68180"/>
    <lineage>
        <taxon>Bacteria</taxon>
        <taxon>Bacillati</taxon>
        <taxon>Actinomycetota</taxon>
        <taxon>Actinomycetes</taxon>
        <taxon>Kitasatosporales</taxon>
        <taxon>Streptomycetaceae</taxon>
        <taxon>Streptomyces</taxon>
    </lineage>
</organism>